<dbReference type="AlphaFoldDB" id="A0A915P163"/>
<evidence type="ECO:0000256" key="1">
    <source>
        <dbReference type="SAM" id="MobiDB-lite"/>
    </source>
</evidence>
<dbReference type="WBParaSite" id="scf7180000421916.g7897">
    <property type="protein sequence ID" value="scf7180000421916.g7897"/>
    <property type="gene ID" value="scf7180000421916.g7897"/>
</dbReference>
<feature type="compositionally biased region" description="Basic and acidic residues" evidence="1">
    <location>
        <begin position="1"/>
        <end position="23"/>
    </location>
</feature>
<name>A0A915P163_9BILA</name>
<keyword evidence="2" id="KW-1185">Reference proteome</keyword>
<evidence type="ECO:0000313" key="2">
    <source>
        <dbReference type="Proteomes" id="UP000887560"/>
    </source>
</evidence>
<organism evidence="2 3">
    <name type="scientific">Meloidogyne floridensis</name>
    <dbReference type="NCBI Taxonomy" id="298350"/>
    <lineage>
        <taxon>Eukaryota</taxon>
        <taxon>Metazoa</taxon>
        <taxon>Ecdysozoa</taxon>
        <taxon>Nematoda</taxon>
        <taxon>Chromadorea</taxon>
        <taxon>Rhabditida</taxon>
        <taxon>Tylenchina</taxon>
        <taxon>Tylenchomorpha</taxon>
        <taxon>Tylenchoidea</taxon>
        <taxon>Meloidogynidae</taxon>
        <taxon>Meloidogyninae</taxon>
        <taxon>Meloidogyne</taxon>
    </lineage>
</organism>
<feature type="compositionally biased region" description="Basic and acidic residues" evidence="1">
    <location>
        <begin position="45"/>
        <end position="59"/>
    </location>
</feature>
<feature type="region of interest" description="Disordered" evidence="1">
    <location>
        <begin position="1"/>
        <end position="26"/>
    </location>
</feature>
<accession>A0A915P163</accession>
<sequence length="170" mass="19919">MENEENKEKNNKKEEEDLEKTIKQQDINQQKQLFTACEDEIKEFGEESKHVNESVEEQRTINIKNQQQKFPLEEDDTSSFSSASTLFTSNNNFSSSSLQNSFKIKRKAIVERQFSRKSVTFRKDSFIQKLDKNIQKEEDLNLNKNSMQASFPLKKIIFVRKKGRLSLASI</sequence>
<reference evidence="3" key="1">
    <citation type="submission" date="2022-11" db="UniProtKB">
        <authorList>
            <consortium name="WormBaseParasite"/>
        </authorList>
    </citation>
    <scope>IDENTIFICATION</scope>
</reference>
<dbReference type="Proteomes" id="UP000887560">
    <property type="component" value="Unplaced"/>
</dbReference>
<protein>
    <submittedName>
        <fullName evidence="3">Uncharacterized protein</fullName>
    </submittedName>
</protein>
<evidence type="ECO:0000313" key="3">
    <source>
        <dbReference type="WBParaSite" id="scf7180000421916.g7897"/>
    </source>
</evidence>
<proteinExistence type="predicted"/>
<feature type="compositionally biased region" description="Polar residues" evidence="1">
    <location>
        <begin position="60"/>
        <end position="69"/>
    </location>
</feature>
<feature type="region of interest" description="Disordered" evidence="1">
    <location>
        <begin position="45"/>
        <end position="83"/>
    </location>
</feature>